<evidence type="ECO:0000313" key="2">
    <source>
        <dbReference type="EMBL" id="EDP48516.1"/>
    </source>
</evidence>
<name>B0YBC6_ASPFC</name>
<dbReference type="AlphaFoldDB" id="B0YBC6"/>
<gene>
    <name evidence="2" type="ORF">AFUB_092330</name>
</gene>
<dbReference type="EMBL" id="DS499601">
    <property type="protein sequence ID" value="EDP48516.1"/>
    <property type="molecule type" value="Genomic_DNA"/>
</dbReference>
<proteinExistence type="predicted"/>
<keyword evidence="3" id="KW-1185">Reference proteome</keyword>
<dbReference type="OrthoDB" id="425925at2759"/>
<feature type="chain" id="PRO_5002758379" evidence="1">
    <location>
        <begin position="18"/>
        <end position="190"/>
    </location>
</feature>
<sequence>MPAKPILALALIAAVSAAKPTVYLIRHGEKPSDGGNGLSAQGLERAQCIRNVFGSASSYNIGYIMAQTPKQNGKRARPYETVEPLAEDLGLTVDTSCDRDDPKCVRDVVEGYTGSGNILICWEHDALTEIVDKLGDDDAPSYPDDRSVVFKYKLTIPWLNNLRFDLIWTDPYPYSEITAQTSEQCPGLDG</sequence>
<dbReference type="Proteomes" id="UP000001699">
    <property type="component" value="Unassembled WGS sequence"/>
</dbReference>
<dbReference type="HOGENOM" id="CLU_085795_3_1_1"/>
<evidence type="ECO:0000256" key="1">
    <source>
        <dbReference type="SAM" id="SignalP"/>
    </source>
</evidence>
<feature type="signal peptide" evidence="1">
    <location>
        <begin position="1"/>
        <end position="17"/>
    </location>
</feature>
<accession>B0YBC6</accession>
<keyword evidence="1" id="KW-0732">Signal</keyword>
<organism evidence="2 3">
    <name type="scientific">Aspergillus fumigatus (strain CBS 144.89 / FGSC A1163 / CEA10)</name>
    <name type="common">Neosartorya fumigata</name>
    <dbReference type="NCBI Taxonomy" id="451804"/>
    <lineage>
        <taxon>Eukaryota</taxon>
        <taxon>Fungi</taxon>
        <taxon>Dikarya</taxon>
        <taxon>Ascomycota</taxon>
        <taxon>Pezizomycotina</taxon>
        <taxon>Eurotiomycetes</taxon>
        <taxon>Eurotiomycetidae</taxon>
        <taxon>Eurotiales</taxon>
        <taxon>Aspergillaceae</taxon>
        <taxon>Aspergillus</taxon>
        <taxon>Aspergillus subgen. Fumigati</taxon>
    </lineage>
</organism>
<evidence type="ECO:0000313" key="3">
    <source>
        <dbReference type="Proteomes" id="UP000001699"/>
    </source>
</evidence>
<reference evidence="2 3" key="1">
    <citation type="journal article" date="2008" name="PLoS Genet.">
        <title>Genomic islands in the pathogenic filamentous fungus Aspergillus fumigatus.</title>
        <authorList>
            <person name="Fedorova N.D."/>
            <person name="Khaldi N."/>
            <person name="Joardar V.S."/>
            <person name="Maiti R."/>
            <person name="Amedeo P."/>
            <person name="Anderson M.J."/>
            <person name="Crabtree J."/>
            <person name="Silva J.C."/>
            <person name="Badger J.H."/>
            <person name="Albarraq A."/>
            <person name="Angiuoli S."/>
            <person name="Bussey H."/>
            <person name="Bowyer P."/>
            <person name="Cotty P.J."/>
            <person name="Dyer P.S."/>
            <person name="Egan A."/>
            <person name="Galens K."/>
            <person name="Fraser-Liggett C.M."/>
            <person name="Haas B.J."/>
            <person name="Inman J.M."/>
            <person name="Kent R."/>
            <person name="Lemieux S."/>
            <person name="Malavazi I."/>
            <person name="Orvis J."/>
            <person name="Roemer T."/>
            <person name="Ronning C.M."/>
            <person name="Sundaram J.P."/>
            <person name="Sutton G."/>
            <person name="Turner G."/>
            <person name="Venter J.C."/>
            <person name="White O.R."/>
            <person name="Whitty B.R."/>
            <person name="Youngman P."/>
            <person name="Wolfe K.H."/>
            <person name="Goldman G.H."/>
            <person name="Wortman J.R."/>
            <person name="Jiang B."/>
            <person name="Denning D.W."/>
            <person name="Nierman W.C."/>
        </authorList>
    </citation>
    <scope>NUCLEOTIDE SEQUENCE [LARGE SCALE GENOMIC DNA]</scope>
    <source>
        <strain evidence="3">CBS 144.89 / FGSC A1163 / CEA10</strain>
    </source>
</reference>
<protein>
    <submittedName>
        <fullName evidence="2">Phosphoglycerate mutase family protein, putative</fullName>
    </submittedName>
</protein>